<evidence type="ECO:0000256" key="1">
    <source>
        <dbReference type="ARBA" id="ARBA00004842"/>
    </source>
</evidence>
<evidence type="ECO:0000313" key="12">
    <source>
        <dbReference type="EMBL" id="MBP1041732.1"/>
    </source>
</evidence>
<dbReference type="InterPro" id="IPR031322">
    <property type="entry name" value="Shikimate/glucono_kinase"/>
</dbReference>
<evidence type="ECO:0000256" key="4">
    <source>
        <dbReference type="ARBA" id="ARBA00022605"/>
    </source>
</evidence>
<evidence type="ECO:0000256" key="2">
    <source>
        <dbReference type="ARBA" id="ARBA00006997"/>
    </source>
</evidence>
<dbReference type="GO" id="GO:0004765">
    <property type="term" value="F:shikimate kinase activity"/>
    <property type="evidence" value="ECO:0007669"/>
    <property type="project" value="UniProtKB-UniRule"/>
</dbReference>
<evidence type="ECO:0000313" key="13">
    <source>
        <dbReference type="Proteomes" id="UP000674938"/>
    </source>
</evidence>
<feature type="binding site" evidence="11">
    <location>
        <position position="33"/>
    </location>
    <ligand>
        <name>substrate</name>
    </ligand>
</feature>
<dbReference type="EMBL" id="JAEEGA010000007">
    <property type="protein sequence ID" value="MBP1041732.1"/>
    <property type="molecule type" value="Genomic_DNA"/>
</dbReference>
<evidence type="ECO:0000256" key="8">
    <source>
        <dbReference type="ARBA" id="ARBA00022840"/>
    </source>
</evidence>
<comment type="caution">
    <text evidence="11">Lacks conserved residue(s) required for the propagation of feature annotation.</text>
</comment>
<keyword evidence="8 11" id="KW-0067">ATP-binding</keyword>
<feature type="binding site" evidence="11">
    <location>
        <position position="118"/>
    </location>
    <ligand>
        <name>ATP</name>
        <dbReference type="ChEBI" id="CHEBI:30616"/>
    </ligand>
</feature>
<comment type="catalytic activity">
    <reaction evidence="10 11">
        <text>shikimate + ATP = 3-phosphoshikimate + ADP + H(+)</text>
        <dbReference type="Rhea" id="RHEA:13121"/>
        <dbReference type="ChEBI" id="CHEBI:15378"/>
        <dbReference type="ChEBI" id="CHEBI:30616"/>
        <dbReference type="ChEBI" id="CHEBI:36208"/>
        <dbReference type="ChEBI" id="CHEBI:145989"/>
        <dbReference type="ChEBI" id="CHEBI:456216"/>
        <dbReference type="EC" id="2.7.1.71"/>
    </reaction>
</comment>
<keyword evidence="11" id="KW-0963">Cytoplasm</keyword>
<feature type="binding site" evidence="11">
    <location>
        <position position="136"/>
    </location>
    <ligand>
        <name>substrate</name>
    </ligand>
</feature>
<keyword evidence="13" id="KW-1185">Reference proteome</keyword>
<dbReference type="HAMAP" id="MF_00109">
    <property type="entry name" value="Shikimate_kinase"/>
    <property type="match status" value="1"/>
</dbReference>
<dbReference type="PROSITE" id="PS01128">
    <property type="entry name" value="SHIKIMATE_KINASE"/>
    <property type="match status" value="1"/>
</dbReference>
<evidence type="ECO:0000256" key="7">
    <source>
        <dbReference type="ARBA" id="ARBA00022777"/>
    </source>
</evidence>
<keyword evidence="6 11" id="KW-0547">Nucleotide-binding</keyword>
<evidence type="ECO:0000256" key="10">
    <source>
        <dbReference type="ARBA" id="ARBA00048567"/>
    </source>
</evidence>
<dbReference type="Gene3D" id="3.40.50.300">
    <property type="entry name" value="P-loop containing nucleotide triphosphate hydrolases"/>
    <property type="match status" value="1"/>
</dbReference>
<feature type="binding site" evidence="11">
    <location>
        <position position="78"/>
    </location>
    <ligand>
        <name>substrate</name>
    </ligand>
</feature>
<gene>
    <name evidence="11" type="primary">aroK</name>
    <name evidence="12" type="ORF">I6N95_12000</name>
</gene>
<feature type="binding site" evidence="11">
    <location>
        <position position="15"/>
    </location>
    <ligand>
        <name>Mg(2+)</name>
        <dbReference type="ChEBI" id="CHEBI:18420"/>
    </ligand>
</feature>
<reference evidence="12" key="1">
    <citation type="submission" date="2020-12" db="EMBL/GenBank/DDBJ databases">
        <title>Vagococcus allomyrinae sp. nov. and Enterococcus lavae sp. nov., isolated from the larvae of Allomyrina dichotoma.</title>
        <authorList>
            <person name="Lee S.D."/>
        </authorList>
    </citation>
    <scope>NUCLEOTIDE SEQUENCE</scope>
    <source>
        <strain evidence="12">BWB3-3</strain>
    </source>
</reference>
<comment type="subcellular location">
    <subcellularLocation>
        <location evidence="11">Cytoplasm</location>
    </subcellularLocation>
</comment>
<dbReference type="GO" id="GO:0005524">
    <property type="term" value="F:ATP binding"/>
    <property type="evidence" value="ECO:0007669"/>
    <property type="project" value="UniProtKB-UniRule"/>
</dbReference>
<evidence type="ECO:0000256" key="9">
    <source>
        <dbReference type="ARBA" id="ARBA00023141"/>
    </source>
</evidence>
<accession>A0A940PBY2</accession>
<keyword evidence="7 11" id="KW-0418">Kinase</keyword>
<dbReference type="GO" id="GO:0000287">
    <property type="term" value="F:magnesium ion binding"/>
    <property type="evidence" value="ECO:0007669"/>
    <property type="project" value="UniProtKB-UniRule"/>
</dbReference>
<feature type="binding site" evidence="11">
    <location>
        <position position="57"/>
    </location>
    <ligand>
        <name>substrate</name>
    </ligand>
</feature>
<dbReference type="SUPFAM" id="SSF52540">
    <property type="entry name" value="P-loop containing nucleoside triphosphate hydrolases"/>
    <property type="match status" value="1"/>
</dbReference>
<dbReference type="PRINTS" id="PR01100">
    <property type="entry name" value="SHIKIMTKNASE"/>
</dbReference>
<evidence type="ECO:0000256" key="5">
    <source>
        <dbReference type="ARBA" id="ARBA00022679"/>
    </source>
</evidence>
<keyword evidence="9 11" id="KW-0057">Aromatic amino acid biosynthesis</keyword>
<comment type="function">
    <text evidence="11">Catalyzes the specific phosphorylation of the 3-hydroxyl group of shikimic acid using ATP as a cosubstrate.</text>
</comment>
<dbReference type="GO" id="GO:0009423">
    <property type="term" value="P:chorismate biosynthetic process"/>
    <property type="evidence" value="ECO:0007669"/>
    <property type="project" value="UniProtKB-UniRule"/>
</dbReference>
<organism evidence="12 13">
    <name type="scientific">Vagococcus allomyrinae</name>
    <dbReference type="NCBI Taxonomy" id="2794353"/>
    <lineage>
        <taxon>Bacteria</taxon>
        <taxon>Bacillati</taxon>
        <taxon>Bacillota</taxon>
        <taxon>Bacilli</taxon>
        <taxon>Lactobacillales</taxon>
        <taxon>Enterococcaceae</taxon>
        <taxon>Vagococcus</taxon>
    </lineage>
</organism>
<comment type="similarity">
    <text evidence="2 11">Belongs to the shikimate kinase family.</text>
</comment>
<comment type="subunit">
    <text evidence="11">Monomer.</text>
</comment>
<dbReference type="InterPro" id="IPR023000">
    <property type="entry name" value="Shikimate_kinase_CS"/>
</dbReference>
<evidence type="ECO:0000256" key="3">
    <source>
        <dbReference type="ARBA" id="ARBA00012154"/>
    </source>
</evidence>
<comment type="pathway">
    <text evidence="1 11">Metabolic intermediate biosynthesis; chorismate biosynthesis; chorismate from D-erythrose 4-phosphate and phosphoenolpyruvate: step 5/7.</text>
</comment>
<dbReference type="EC" id="2.7.1.71" evidence="3 11"/>
<keyword evidence="11" id="KW-0460">Magnesium</keyword>
<dbReference type="InterPro" id="IPR027417">
    <property type="entry name" value="P-loop_NTPase"/>
</dbReference>
<protein>
    <recommendedName>
        <fullName evidence="3 11">Shikimate kinase</fullName>
        <shortName evidence="11">SK</shortName>
        <ecNumber evidence="3 11">2.7.1.71</ecNumber>
    </recommendedName>
</protein>
<dbReference type="InterPro" id="IPR000623">
    <property type="entry name" value="Shikimate_kinase/TSH1"/>
</dbReference>
<dbReference type="CDD" id="cd00464">
    <property type="entry name" value="SK"/>
    <property type="match status" value="1"/>
</dbReference>
<dbReference type="Proteomes" id="UP000674938">
    <property type="component" value="Unassembled WGS sequence"/>
</dbReference>
<dbReference type="GO" id="GO:0008652">
    <property type="term" value="P:amino acid biosynthetic process"/>
    <property type="evidence" value="ECO:0007669"/>
    <property type="project" value="UniProtKB-KW"/>
</dbReference>
<dbReference type="AlphaFoldDB" id="A0A940PBY2"/>
<dbReference type="RefSeq" id="WP_209528130.1">
    <property type="nucleotide sequence ID" value="NZ_JAEEGA010000007.1"/>
</dbReference>
<name>A0A940PBY2_9ENTE</name>
<dbReference type="PANTHER" id="PTHR21087:SF16">
    <property type="entry name" value="SHIKIMATE KINASE 1, CHLOROPLASTIC"/>
    <property type="match status" value="1"/>
</dbReference>
<keyword evidence="11" id="KW-0479">Metal-binding</keyword>
<sequence>MKQVLLIGFMGAGKSTVGKMLAKQLQVDFVDSDEVIVEKAGMTIAEFFEKNGEAAFRQLETDTLKELASKPGIIATGGGIVTGEGNREALKQVHNVVFLKADPLVSLDRIMNDEHVIRPLVLEKSSDEIVELFTGRLKLYEECADWVVDTSVLSPQEVCDSILNQIVIKNS</sequence>
<evidence type="ECO:0000256" key="11">
    <source>
        <dbReference type="HAMAP-Rule" id="MF_00109"/>
    </source>
</evidence>
<feature type="binding site" evidence="11">
    <location>
        <begin position="11"/>
        <end position="16"/>
    </location>
    <ligand>
        <name>ATP</name>
        <dbReference type="ChEBI" id="CHEBI:30616"/>
    </ligand>
</feature>
<evidence type="ECO:0000256" key="6">
    <source>
        <dbReference type="ARBA" id="ARBA00022741"/>
    </source>
</evidence>
<dbReference type="Pfam" id="PF01202">
    <property type="entry name" value="SKI"/>
    <property type="match status" value="1"/>
</dbReference>
<keyword evidence="4 11" id="KW-0028">Amino-acid biosynthesis</keyword>
<dbReference type="PANTHER" id="PTHR21087">
    <property type="entry name" value="SHIKIMATE KINASE"/>
    <property type="match status" value="1"/>
</dbReference>
<comment type="cofactor">
    <cofactor evidence="11">
        <name>Mg(2+)</name>
        <dbReference type="ChEBI" id="CHEBI:18420"/>
    </cofactor>
    <text evidence="11">Binds 1 Mg(2+) ion per subunit.</text>
</comment>
<dbReference type="GO" id="GO:0009073">
    <property type="term" value="P:aromatic amino acid family biosynthetic process"/>
    <property type="evidence" value="ECO:0007669"/>
    <property type="project" value="UniProtKB-KW"/>
</dbReference>
<keyword evidence="5 11" id="KW-0808">Transferase</keyword>
<dbReference type="GO" id="GO:0005829">
    <property type="term" value="C:cytosol"/>
    <property type="evidence" value="ECO:0007669"/>
    <property type="project" value="TreeGrafter"/>
</dbReference>
<comment type="caution">
    <text evidence="12">The sequence shown here is derived from an EMBL/GenBank/DDBJ whole genome shotgun (WGS) entry which is preliminary data.</text>
</comment>
<proteinExistence type="inferred from homology"/>